<dbReference type="EMBL" id="JAKLMC020000011">
    <property type="protein sequence ID" value="KAK5953414.1"/>
    <property type="molecule type" value="Genomic_DNA"/>
</dbReference>
<dbReference type="PANTHER" id="PTHR42085:SF2">
    <property type="entry name" value="F-BOX DOMAIN-CONTAINING PROTEIN"/>
    <property type="match status" value="1"/>
</dbReference>
<dbReference type="AlphaFoldDB" id="A0AAN8EE03"/>
<dbReference type="Proteomes" id="UP001316803">
    <property type="component" value="Unassembled WGS sequence"/>
</dbReference>
<evidence type="ECO:0000256" key="1">
    <source>
        <dbReference type="SAM" id="MobiDB-lite"/>
    </source>
</evidence>
<sequence>MSELTFTRPEILQTGSRLLQLPAELRLTIYGLLLKHDEPIEHDEATDHILHVGGSTPSYNSRTQLSSQLLRTCQQLQREAGDYLYAKNFLVIGFDFHGDWGYDYFCHVLSHHVQIPYGPTKIANGVVDLRTCSQEHSFKHPTMVNMHQALSQTWPSLTRFERVKLNLLYKHTWNVFTACYLIRTLVCQKIVQVSMSEVETWTTTPGAPLPRPGLPRLKCLQWPRCKVFRIEGIRASAVPDIVNKIMGPDPVHDILPLYNKLHILLNTRFGEFYRGGLQPGGHRNTEEGNMIKALSESLAHNGAQKFLQNKTLILRQAIKRKEAQVEAERTARDMQGTRSLGGPSLPSSEVILKAANSTSDLGRKSDGVIQMALEVMEEKL</sequence>
<keyword evidence="3" id="KW-1185">Reference proteome</keyword>
<comment type="caution">
    <text evidence="2">The sequence shown here is derived from an EMBL/GenBank/DDBJ whole genome shotgun (WGS) entry which is preliminary data.</text>
</comment>
<reference evidence="2 3" key="1">
    <citation type="submission" date="2022-12" db="EMBL/GenBank/DDBJ databases">
        <title>Genomic features and morphological characterization of a novel Knufia sp. strain isolated from spacecraft assembly facility.</title>
        <authorList>
            <person name="Teixeira M."/>
            <person name="Chander A.M."/>
            <person name="Stajich J.E."/>
            <person name="Venkateswaran K."/>
        </authorList>
    </citation>
    <scope>NUCLEOTIDE SEQUENCE [LARGE SCALE GENOMIC DNA]</scope>
    <source>
        <strain evidence="2 3">FJI-L2-BK-P2</strain>
    </source>
</reference>
<organism evidence="2 3">
    <name type="scientific">Knufia fluminis</name>
    <dbReference type="NCBI Taxonomy" id="191047"/>
    <lineage>
        <taxon>Eukaryota</taxon>
        <taxon>Fungi</taxon>
        <taxon>Dikarya</taxon>
        <taxon>Ascomycota</taxon>
        <taxon>Pezizomycotina</taxon>
        <taxon>Eurotiomycetes</taxon>
        <taxon>Chaetothyriomycetidae</taxon>
        <taxon>Chaetothyriales</taxon>
        <taxon>Trichomeriaceae</taxon>
        <taxon>Knufia</taxon>
    </lineage>
</organism>
<dbReference type="InterPro" id="IPR038883">
    <property type="entry name" value="AN11006-like"/>
</dbReference>
<gene>
    <name evidence="2" type="ORF">OHC33_005358</name>
</gene>
<proteinExistence type="predicted"/>
<accession>A0AAN8EE03</accession>
<feature type="region of interest" description="Disordered" evidence="1">
    <location>
        <begin position="325"/>
        <end position="347"/>
    </location>
</feature>
<protein>
    <submittedName>
        <fullName evidence="2">Uncharacterized protein</fullName>
    </submittedName>
</protein>
<evidence type="ECO:0000313" key="2">
    <source>
        <dbReference type="EMBL" id="KAK5953414.1"/>
    </source>
</evidence>
<name>A0AAN8EE03_9EURO</name>
<dbReference type="PANTHER" id="PTHR42085">
    <property type="entry name" value="F-BOX DOMAIN-CONTAINING PROTEIN"/>
    <property type="match status" value="1"/>
</dbReference>
<evidence type="ECO:0000313" key="3">
    <source>
        <dbReference type="Proteomes" id="UP001316803"/>
    </source>
</evidence>